<dbReference type="Proteomes" id="UP000799640">
    <property type="component" value="Unassembled WGS sequence"/>
</dbReference>
<reference evidence="1" key="1">
    <citation type="journal article" date="2020" name="Stud. Mycol.">
        <title>101 Dothideomycetes genomes: a test case for predicting lifestyles and emergence of pathogens.</title>
        <authorList>
            <person name="Haridas S."/>
            <person name="Albert R."/>
            <person name="Binder M."/>
            <person name="Bloem J."/>
            <person name="Labutti K."/>
            <person name="Salamov A."/>
            <person name="Andreopoulos B."/>
            <person name="Baker S."/>
            <person name="Barry K."/>
            <person name="Bills G."/>
            <person name="Bluhm B."/>
            <person name="Cannon C."/>
            <person name="Castanera R."/>
            <person name="Culley D."/>
            <person name="Daum C."/>
            <person name="Ezra D."/>
            <person name="Gonzalez J."/>
            <person name="Henrissat B."/>
            <person name="Kuo A."/>
            <person name="Liang C."/>
            <person name="Lipzen A."/>
            <person name="Lutzoni F."/>
            <person name="Magnuson J."/>
            <person name="Mondo S."/>
            <person name="Nolan M."/>
            <person name="Ohm R."/>
            <person name="Pangilinan J."/>
            <person name="Park H.-J."/>
            <person name="Ramirez L."/>
            <person name="Alfaro M."/>
            <person name="Sun H."/>
            <person name="Tritt A."/>
            <person name="Yoshinaga Y."/>
            <person name="Zwiers L.-H."/>
            <person name="Turgeon B."/>
            <person name="Goodwin S."/>
            <person name="Spatafora J."/>
            <person name="Crous P."/>
            <person name="Grigoriev I."/>
        </authorList>
    </citation>
    <scope>NUCLEOTIDE SEQUENCE</scope>
    <source>
        <strain evidence="1">CBS 262.69</strain>
    </source>
</reference>
<evidence type="ECO:0000313" key="1">
    <source>
        <dbReference type="EMBL" id="KAF2396102.1"/>
    </source>
</evidence>
<dbReference type="Gene3D" id="2.60.40.420">
    <property type="entry name" value="Cupredoxins - blue copper proteins"/>
    <property type="match status" value="1"/>
</dbReference>
<dbReference type="OrthoDB" id="5415867at2759"/>
<dbReference type="PANTHER" id="PTHR34883">
    <property type="entry name" value="SERINE-RICH PROTEIN, PUTATIVE-RELATED-RELATED"/>
    <property type="match status" value="1"/>
</dbReference>
<evidence type="ECO:0000313" key="2">
    <source>
        <dbReference type="Proteomes" id="UP000799640"/>
    </source>
</evidence>
<dbReference type="InterPro" id="IPR052953">
    <property type="entry name" value="Ser-rich/MCO-related"/>
</dbReference>
<keyword evidence="2" id="KW-1185">Reference proteome</keyword>
<dbReference type="PANTHER" id="PTHR34883:SF15">
    <property type="entry name" value="EXTRACELLULAR SERINE-RICH PROTEIN"/>
    <property type="match status" value="1"/>
</dbReference>
<feature type="non-terminal residue" evidence="1">
    <location>
        <position position="150"/>
    </location>
</feature>
<dbReference type="CDD" id="cd00920">
    <property type="entry name" value="Cupredoxin"/>
    <property type="match status" value="1"/>
</dbReference>
<dbReference type="EMBL" id="ML996708">
    <property type="protein sequence ID" value="KAF2396102.1"/>
    <property type="molecule type" value="Genomic_DNA"/>
</dbReference>
<organism evidence="1 2">
    <name type="scientific">Trichodelitschia bisporula</name>
    <dbReference type="NCBI Taxonomy" id="703511"/>
    <lineage>
        <taxon>Eukaryota</taxon>
        <taxon>Fungi</taxon>
        <taxon>Dikarya</taxon>
        <taxon>Ascomycota</taxon>
        <taxon>Pezizomycotina</taxon>
        <taxon>Dothideomycetes</taxon>
        <taxon>Dothideomycetes incertae sedis</taxon>
        <taxon>Phaeotrichales</taxon>
        <taxon>Phaeotrichaceae</taxon>
        <taxon>Trichodelitschia</taxon>
    </lineage>
</organism>
<sequence>TGATHTVVAGRAGQLIFDPENVVAEIGDIIEYHYLPKNHSVVQSSFDEPCKPLADGSGFFSGFMPTTPEQGQNPNVFSVTVTDKKPIWFYCSQTVGNHCQMGMAGVVNQNFDGPNTLAAYKKKAAGTGVSVSPPYIQGGVVKPNPNPTSG</sequence>
<dbReference type="InterPro" id="IPR008972">
    <property type="entry name" value="Cupredoxin"/>
</dbReference>
<name>A0A6G1HJD4_9PEZI</name>
<dbReference type="AlphaFoldDB" id="A0A6G1HJD4"/>
<gene>
    <name evidence="1" type="ORF">EJ06DRAFT_465408</name>
</gene>
<proteinExistence type="predicted"/>
<dbReference type="SUPFAM" id="SSF49503">
    <property type="entry name" value="Cupredoxins"/>
    <property type="match status" value="1"/>
</dbReference>
<accession>A0A6G1HJD4</accession>
<feature type="non-terminal residue" evidence="1">
    <location>
        <position position="1"/>
    </location>
</feature>
<protein>
    <submittedName>
        <fullName evidence="1">Extracellular serine-rich protein</fullName>
    </submittedName>
</protein>